<organism evidence="1 2">
    <name type="scientific">Vararia minispora EC-137</name>
    <dbReference type="NCBI Taxonomy" id="1314806"/>
    <lineage>
        <taxon>Eukaryota</taxon>
        <taxon>Fungi</taxon>
        <taxon>Dikarya</taxon>
        <taxon>Basidiomycota</taxon>
        <taxon>Agaricomycotina</taxon>
        <taxon>Agaricomycetes</taxon>
        <taxon>Russulales</taxon>
        <taxon>Lachnocladiaceae</taxon>
        <taxon>Vararia</taxon>
    </lineage>
</organism>
<keyword evidence="1" id="KW-0378">Hydrolase</keyword>
<evidence type="ECO:0000313" key="2">
    <source>
        <dbReference type="Proteomes" id="UP000814128"/>
    </source>
</evidence>
<keyword evidence="2" id="KW-1185">Reference proteome</keyword>
<sequence>VSAHGFLGQCTIDGVMHKGTGDGGSPANTAIRPTKPYDVGPVKGASNTDLRCGLSPVQNAALQADAQPGSTVDVLWVGQNFGNWIHEVGPVMAYMAECTGVKDCTTFDPANAKWFKVDQKGLKSDGTTWYMADLYNGKPVSFNIPQNLKAGNYLLRSELIALHNAVTVGGAEFYPNCVQLKVGGSGTGVPSQTVSFPGAYSDSDPGIVVPNIYNPGFTYQFPGPALVTLTSGGSSSSSSSSHASNSSSSASSSSPKPSSIKPSAAKPSSTKTAASAPASASASA</sequence>
<comment type="caution">
    <text evidence="1">The sequence shown here is derived from an EMBL/GenBank/DDBJ whole genome shotgun (WGS) entry which is preliminary data.</text>
</comment>
<feature type="non-terminal residue" evidence="1">
    <location>
        <position position="284"/>
    </location>
</feature>
<dbReference type="EMBL" id="MU273510">
    <property type="protein sequence ID" value="KAI0033874.1"/>
    <property type="molecule type" value="Genomic_DNA"/>
</dbReference>
<gene>
    <name evidence="1" type="ORF">K488DRAFT_32203</name>
</gene>
<reference evidence="1" key="2">
    <citation type="journal article" date="2022" name="New Phytol.">
        <title>Evolutionary transition to the ectomycorrhizal habit in the genomes of a hyperdiverse lineage of mushroom-forming fungi.</title>
        <authorList>
            <person name="Looney B."/>
            <person name="Miyauchi S."/>
            <person name="Morin E."/>
            <person name="Drula E."/>
            <person name="Courty P.E."/>
            <person name="Kohler A."/>
            <person name="Kuo A."/>
            <person name="LaButti K."/>
            <person name="Pangilinan J."/>
            <person name="Lipzen A."/>
            <person name="Riley R."/>
            <person name="Andreopoulos W."/>
            <person name="He G."/>
            <person name="Johnson J."/>
            <person name="Nolan M."/>
            <person name="Tritt A."/>
            <person name="Barry K.W."/>
            <person name="Grigoriev I.V."/>
            <person name="Nagy L.G."/>
            <person name="Hibbett D."/>
            <person name="Henrissat B."/>
            <person name="Matheny P.B."/>
            <person name="Labbe J."/>
            <person name="Martin F.M."/>
        </authorList>
    </citation>
    <scope>NUCLEOTIDE SEQUENCE</scope>
    <source>
        <strain evidence="1">EC-137</strain>
    </source>
</reference>
<accession>A0ACB8QPS1</accession>
<name>A0ACB8QPS1_9AGAM</name>
<dbReference type="Proteomes" id="UP000814128">
    <property type="component" value="Unassembled WGS sequence"/>
</dbReference>
<proteinExistence type="predicted"/>
<reference evidence="1" key="1">
    <citation type="submission" date="2021-02" db="EMBL/GenBank/DDBJ databases">
        <authorList>
            <consortium name="DOE Joint Genome Institute"/>
            <person name="Ahrendt S."/>
            <person name="Looney B.P."/>
            <person name="Miyauchi S."/>
            <person name="Morin E."/>
            <person name="Drula E."/>
            <person name="Courty P.E."/>
            <person name="Chicoki N."/>
            <person name="Fauchery L."/>
            <person name="Kohler A."/>
            <person name="Kuo A."/>
            <person name="Labutti K."/>
            <person name="Pangilinan J."/>
            <person name="Lipzen A."/>
            <person name="Riley R."/>
            <person name="Andreopoulos W."/>
            <person name="He G."/>
            <person name="Johnson J."/>
            <person name="Barry K.W."/>
            <person name="Grigoriev I.V."/>
            <person name="Nagy L."/>
            <person name="Hibbett D."/>
            <person name="Henrissat B."/>
            <person name="Matheny P.B."/>
            <person name="Labbe J."/>
            <person name="Martin F."/>
        </authorList>
    </citation>
    <scope>NUCLEOTIDE SEQUENCE</scope>
    <source>
        <strain evidence="1">EC-137</strain>
    </source>
</reference>
<protein>
    <submittedName>
        <fullName evidence="1">Glycosyl hydrolase family 61-domain-containing protein</fullName>
    </submittedName>
</protein>
<evidence type="ECO:0000313" key="1">
    <source>
        <dbReference type="EMBL" id="KAI0033874.1"/>
    </source>
</evidence>
<feature type="non-terminal residue" evidence="1">
    <location>
        <position position="1"/>
    </location>
</feature>